<evidence type="ECO:0000256" key="1">
    <source>
        <dbReference type="SAM" id="MobiDB-lite"/>
    </source>
</evidence>
<reference evidence="3" key="1">
    <citation type="journal article" date="2019" name="Int. J. Syst. Evol. Microbiol.">
        <title>The Global Catalogue of Microorganisms (GCM) 10K type strain sequencing project: providing services to taxonomists for standard genome sequencing and annotation.</title>
        <authorList>
            <consortium name="The Broad Institute Genomics Platform"/>
            <consortium name="The Broad Institute Genome Sequencing Center for Infectious Disease"/>
            <person name="Wu L."/>
            <person name="Ma J."/>
        </authorList>
    </citation>
    <scope>NUCLEOTIDE SEQUENCE [LARGE SCALE GENOMIC DNA]</scope>
    <source>
        <strain evidence="3">JCM 11483</strain>
    </source>
</reference>
<accession>A0ABP6R8X5</accession>
<dbReference type="EMBL" id="BAAAYG010000002">
    <property type="protein sequence ID" value="GAA3279651.1"/>
    <property type="molecule type" value="Genomic_DNA"/>
</dbReference>
<sequence length="215" mass="23980">MTATALENRSGADEPGRRRMRRHVRTPHGDPLIRHDAHLAGEPAAERPGPAPVDPLAARRGTTTPTLLRQLEGSAELAATAETDGDRRRPTQLAGLREERRQIVAISRIVCQATMESLSGARPVKQMQHWLEACVYQKVCERAELMARRRTDGPDEQAPAPTPRPLEIRQVRADHVEGGIWEASVIFTEDARTRACAMRMEAHRGRWRVVALEMG</sequence>
<feature type="compositionally biased region" description="Basic and acidic residues" evidence="1">
    <location>
        <begin position="27"/>
        <end position="39"/>
    </location>
</feature>
<comment type="caution">
    <text evidence="2">The sequence shown here is derived from an EMBL/GenBank/DDBJ whole genome shotgun (WGS) entry which is preliminary data.</text>
</comment>
<gene>
    <name evidence="2" type="ORF">GCM10020260_02980</name>
</gene>
<dbReference type="InterPro" id="IPR045596">
    <property type="entry name" value="DUF6459"/>
</dbReference>
<protein>
    <recommendedName>
        <fullName evidence="4">Energy transducer TonB</fullName>
    </recommendedName>
</protein>
<dbReference type="Proteomes" id="UP001501736">
    <property type="component" value="Unassembled WGS sequence"/>
</dbReference>
<evidence type="ECO:0000313" key="2">
    <source>
        <dbReference type="EMBL" id="GAA3279651.1"/>
    </source>
</evidence>
<evidence type="ECO:0000313" key="3">
    <source>
        <dbReference type="Proteomes" id="UP001501736"/>
    </source>
</evidence>
<evidence type="ECO:0008006" key="4">
    <source>
        <dbReference type="Google" id="ProtNLM"/>
    </source>
</evidence>
<proteinExistence type="predicted"/>
<dbReference type="Pfam" id="PF20060">
    <property type="entry name" value="DUF6459"/>
    <property type="match status" value="1"/>
</dbReference>
<keyword evidence="3" id="KW-1185">Reference proteome</keyword>
<name>A0ABP6R8X5_9MICC</name>
<dbReference type="RefSeq" id="WP_344717425.1">
    <property type="nucleotide sequence ID" value="NZ_BAAAYG010000002.1"/>
</dbReference>
<feature type="region of interest" description="Disordered" evidence="1">
    <location>
        <begin position="1"/>
        <end position="59"/>
    </location>
</feature>
<organism evidence="2 3">
    <name type="scientific">Nesterenkonia halobia</name>
    <dbReference type="NCBI Taxonomy" id="37922"/>
    <lineage>
        <taxon>Bacteria</taxon>
        <taxon>Bacillati</taxon>
        <taxon>Actinomycetota</taxon>
        <taxon>Actinomycetes</taxon>
        <taxon>Micrococcales</taxon>
        <taxon>Micrococcaceae</taxon>
        <taxon>Nesterenkonia</taxon>
    </lineage>
</organism>